<dbReference type="RefSeq" id="WP_135203537.1">
    <property type="nucleotide sequence ID" value="NZ_SPVG01000211.1"/>
</dbReference>
<evidence type="ECO:0000313" key="1">
    <source>
        <dbReference type="EMBL" id="TFW17167.1"/>
    </source>
</evidence>
<reference evidence="1 2" key="1">
    <citation type="submission" date="2019-03" db="EMBL/GenBank/DDBJ databases">
        <title>Draft Genome Sequence of Duganella callidus sp. nov., a Novel Duganella Species Isolated from Cultivated Soil.</title>
        <authorList>
            <person name="Raths R."/>
            <person name="Peta V."/>
            <person name="Bucking H."/>
        </authorList>
    </citation>
    <scope>NUCLEOTIDE SEQUENCE [LARGE SCALE GENOMIC DNA]</scope>
    <source>
        <strain evidence="1 2">DN04</strain>
    </source>
</reference>
<dbReference type="InterPro" id="IPR014056">
    <property type="entry name" value="TypeIITA-like_toxin_pred"/>
</dbReference>
<keyword evidence="2" id="KW-1185">Reference proteome</keyword>
<dbReference type="EMBL" id="SPVG01000211">
    <property type="protein sequence ID" value="TFW17167.1"/>
    <property type="molecule type" value="Genomic_DNA"/>
</dbReference>
<proteinExistence type="predicted"/>
<dbReference type="Pfam" id="PF05973">
    <property type="entry name" value="Gp49"/>
    <property type="match status" value="1"/>
</dbReference>
<name>A0A4Y9S7C0_9BURK</name>
<dbReference type="AlphaFoldDB" id="A0A4Y9S7C0"/>
<accession>A0A4Y9S7C0</accession>
<dbReference type="Proteomes" id="UP000297729">
    <property type="component" value="Unassembled WGS sequence"/>
</dbReference>
<comment type="caution">
    <text evidence="1">The sequence shown here is derived from an EMBL/GenBank/DDBJ whole genome shotgun (WGS) entry which is preliminary data.</text>
</comment>
<dbReference type="PANTHER" id="PTHR41791:SF1">
    <property type="entry name" value="SSL7039 PROTEIN"/>
    <property type="match status" value="1"/>
</dbReference>
<organism evidence="1 2">
    <name type="scientific">Duganella callida</name>
    <dbReference type="NCBI Taxonomy" id="2561932"/>
    <lineage>
        <taxon>Bacteria</taxon>
        <taxon>Pseudomonadati</taxon>
        <taxon>Pseudomonadota</taxon>
        <taxon>Betaproteobacteria</taxon>
        <taxon>Burkholderiales</taxon>
        <taxon>Oxalobacteraceae</taxon>
        <taxon>Telluria group</taxon>
        <taxon>Duganella</taxon>
    </lineage>
</organism>
<dbReference type="PANTHER" id="PTHR41791">
    <property type="entry name" value="SSL7039 PROTEIN"/>
    <property type="match status" value="1"/>
</dbReference>
<dbReference type="NCBIfam" id="TIGR02683">
    <property type="entry name" value="upstrm_HI1419"/>
    <property type="match status" value="1"/>
</dbReference>
<protein>
    <submittedName>
        <fullName evidence="1">Type II toxin-antitoxin system RelE/ParE family toxin</fullName>
    </submittedName>
</protein>
<gene>
    <name evidence="1" type="ORF">E4L98_21225</name>
</gene>
<dbReference type="InterPro" id="IPR009241">
    <property type="entry name" value="HigB-like"/>
</dbReference>
<sequence length="95" mass="10610">MDVLQTEGFSSWFAHLKDKKARARIQMRIDRLEDGNLGDHHFVGDGVSELRIDYGPGYRVYYAMQGSTAIIVLAGGDKASQSKDIKIARLLAKQL</sequence>
<dbReference type="PIRSF" id="PIRSF028744">
    <property type="entry name" value="Addict_mod_HI1419"/>
    <property type="match status" value="1"/>
</dbReference>
<dbReference type="OrthoDB" id="9800258at2"/>
<evidence type="ECO:0000313" key="2">
    <source>
        <dbReference type="Proteomes" id="UP000297729"/>
    </source>
</evidence>